<dbReference type="Proteomes" id="UP000517712">
    <property type="component" value="Unassembled WGS sequence"/>
</dbReference>
<keyword evidence="1" id="KW-1133">Transmembrane helix</keyword>
<gene>
    <name evidence="2" type="ORF">HD600_001615</name>
</gene>
<feature type="transmembrane region" description="Helical" evidence="1">
    <location>
        <begin position="172"/>
        <end position="192"/>
    </location>
</feature>
<comment type="caution">
    <text evidence="2">The sequence shown here is derived from an EMBL/GenBank/DDBJ whole genome shotgun (WGS) entry which is preliminary data.</text>
</comment>
<evidence type="ECO:0000256" key="1">
    <source>
        <dbReference type="SAM" id="Phobius"/>
    </source>
</evidence>
<evidence type="ECO:0000313" key="2">
    <source>
        <dbReference type="EMBL" id="MBB5743118.1"/>
    </source>
</evidence>
<feature type="transmembrane region" description="Helical" evidence="1">
    <location>
        <begin position="29"/>
        <end position="50"/>
    </location>
</feature>
<keyword evidence="1" id="KW-0812">Transmembrane</keyword>
<dbReference type="RefSeq" id="WP_184282860.1">
    <property type="nucleotide sequence ID" value="NZ_BAAAPG010000001.1"/>
</dbReference>
<sequence>MAGITEQEEKLSRHHRAAPNEVSRRSLRLAGATIMALFALAWAIAGSGVLAPVRPVVLTVAVAITSVVLIVTWKLRPTQDAQIRQLRDHWWRDFQIVGAAQVPAIALVIAGGIWAGAPALIPAAVALVVAVHFIPLRHIFRTPMYSATAGGLGFVAVVGLASFWFLGPETSVAVATLGSAVVLWGTAALIAFSPTRLDDGA</sequence>
<accession>A0A7W9CCU4</accession>
<feature type="transmembrane region" description="Helical" evidence="1">
    <location>
        <begin position="147"/>
        <end position="166"/>
    </location>
</feature>
<protein>
    <submittedName>
        <fullName evidence="2">Uncharacterized protein</fullName>
    </submittedName>
</protein>
<evidence type="ECO:0000313" key="3">
    <source>
        <dbReference type="Proteomes" id="UP000517712"/>
    </source>
</evidence>
<keyword evidence="1" id="KW-0472">Membrane</keyword>
<proteinExistence type="predicted"/>
<feature type="transmembrane region" description="Helical" evidence="1">
    <location>
        <begin position="120"/>
        <end position="140"/>
    </location>
</feature>
<organism evidence="2 3">
    <name type="scientific">Microbacterium ginsengiterrae</name>
    <dbReference type="NCBI Taxonomy" id="546115"/>
    <lineage>
        <taxon>Bacteria</taxon>
        <taxon>Bacillati</taxon>
        <taxon>Actinomycetota</taxon>
        <taxon>Actinomycetes</taxon>
        <taxon>Micrococcales</taxon>
        <taxon>Microbacteriaceae</taxon>
        <taxon>Microbacterium</taxon>
    </lineage>
</organism>
<name>A0A7W9CCU4_9MICO</name>
<dbReference type="AlphaFoldDB" id="A0A7W9CCU4"/>
<feature type="transmembrane region" description="Helical" evidence="1">
    <location>
        <begin position="96"/>
        <end position="114"/>
    </location>
</feature>
<keyword evidence="3" id="KW-1185">Reference proteome</keyword>
<reference evidence="2 3" key="1">
    <citation type="submission" date="2020-08" db="EMBL/GenBank/DDBJ databases">
        <title>Sequencing the genomes of 1000 actinobacteria strains.</title>
        <authorList>
            <person name="Klenk H.-P."/>
        </authorList>
    </citation>
    <scope>NUCLEOTIDE SEQUENCE [LARGE SCALE GENOMIC DNA]</scope>
    <source>
        <strain evidence="2 3">DSM 24823</strain>
    </source>
</reference>
<feature type="transmembrane region" description="Helical" evidence="1">
    <location>
        <begin position="56"/>
        <end position="75"/>
    </location>
</feature>
<dbReference type="EMBL" id="JACHMU010000001">
    <property type="protein sequence ID" value="MBB5743118.1"/>
    <property type="molecule type" value="Genomic_DNA"/>
</dbReference>